<reference evidence="4 5" key="1">
    <citation type="journal article" date="2015" name="Nature">
        <title>rRNA introns, odd ribosomes, and small enigmatic genomes across a large radiation of phyla.</title>
        <authorList>
            <person name="Brown C.T."/>
            <person name="Hug L.A."/>
            <person name="Thomas B.C."/>
            <person name="Sharon I."/>
            <person name="Castelle C.J."/>
            <person name="Singh A."/>
            <person name="Wilkins M.J."/>
            <person name="Williams K.H."/>
            <person name="Banfield J.F."/>
        </authorList>
    </citation>
    <scope>NUCLEOTIDE SEQUENCE [LARGE SCALE GENOMIC DNA]</scope>
</reference>
<evidence type="ECO:0000313" key="4">
    <source>
        <dbReference type="EMBL" id="KKS83130.1"/>
    </source>
</evidence>
<dbReference type="PANTHER" id="PTHR46401:SF2">
    <property type="entry name" value="GLYCOSYLTRANSFERASE WBBK-RELATED"/>
    <property type="match status" value="1"/>
</dbReference>
<dbReference type="AlphaFoldDB" id="A0A0G1CBU7"/>
<sequence>MKVLFLYSGSRYGVLDKAKKGETHVNGFWGMTYLPLYGIEAEYFEIEQYLPMWLARFVRKTINIYFIHLPFFWKMLSYDIVFTSAAFGTQLFHALLHPKKSLWVMHDFSITGLLGNEKTLRQKLFRFMVSRTAGIVTLSEDEKEKLEKRFPHLKGKVVFIPFGVDLNFFKPQNLPKKRQILTVGFDPDRDWGTLLAAVKDINIHVVLATRMSRVEKYLPLPINVEVTQFSGRDLVKEYDKSAVVIVPLNTSSHNNDAMGCSALFEGMAMGRPVIVTRTKTIESYVNNKENGLLVKEGSVADMKEAINFVLDNTARAEDIGKNAYEYAIRNLDAKKCTAVLADFFKKIYKESRG</sequence>
<feature type="domain" description="Glycosyltransferase subfamily 4-like N-terminal" evidence="3">
    <location>
        <begin position="59"/>
        <end position="167"/>
    </location>
</feature>
<gene>
    <name evidence="4" type="ORF">UV59_C0049G0002</name>
</gene>
<dbReference type="Proteomes" id="UP000034543">
    <property type="component" value="Unassembled WGS sequence"/>
</dbReference>
<evidence type="ECO:0000313" key="5">
    <source>
        <dbReference type="Proteomes" id="UP000034543"/>
    </source>
</evidence>
<dbReference type="Gene3D" id="3.40.50.2000">
    <property type="entry name" value="Glycogen Phosphorylase B"/>
    <property type="match status" value="2"/>
</dbReference>
<dbReference type="Pfam" id="PF13439">
    <property type="entry name" value="Glyco_transf_4"/>
    <property type="match status" value="1"/>
</dbReference>
<name>A0A0G1CBU7_9BACT</name>
<proteinExistence type="predicted"/>
<evidence type="ECO:0000259" key="3">
    <source>
        <dbReference type="Pfam" id="PF13439"/>
    </source>
</evidence>
<dbReference type="CDD" id="cd03801">
    <property type="entry name" value="GT4_PimA-like"/>
    <property type="match status" value="1"/>
</dbReference>
<comment type="caution">
    <text evidence="4">The sequence shown here is derived from an EMBL/GenBank/DDBJ whole genome shotgun (WGS) entry which is preliminary data.</text>
</comment>
<dbReference type="GO" id="GO:0016757">
    <property type="term" value="F:glycosyltransferase activity"/>
    <property type="evidence" value="ECO:0007669"/>
    <property type="project" value="InterPro"/>
</dbReference>
<keyword evidence="1 4" id="KW-0808">Transferase</keyword>
<dbReference type="Pfam" id="PF00534">
    <property type="entry name" value="Glycos_transf_1"/>
    <property type="match status" value="1"/>
</dbReference>
<accession>A0A0G1CBU7</accession>
<dbReference type="STRING" id="1618436.UV59_C0049G0002"/>
<dbReference type="SUPFAM" id="SSF53756">
    <property type="entry name" value="UDP-Glycosyltransferase/glycogen phosphorylase"/>
    <property type="match status" value="1"/>
</dbReference>
<dbReference type="EMBL" id="LCFB01000049">
    <property type="protein sequence ID" value="KKS83130.1"/>
    <property type="molecule type" value="Genomic_DNA"/>
</dbReference>
<evidence type="ECO:0000256" key="1">
    <source>
        <dbReference type="ARBA" id="ARBA00022679"/>
    </source>
</evidence>
<organism evidence="4 5">
    <name type="scientific">Candidatus Gottesmanbacteria bacterium GW2011_GWA1_43_11</name>
    <dbReference type="NCBI Taxonomy" id="1618436"/>
    <lineage>
        <taxon>Bacteria</taxon>
        <taxon>Candidatus Gottesmaniibacteriota</taxon>
    </lineage>
</organism>
<dbReference type="InterPro" id="IPR028098">
    <property type="entry name" value="Glyco_trans_4-like_N"/>
</dbReference>
<protein>
    <submittedName>
        <fullName evidence="4">Glycosyl transferase, group 1</fullName>
    </submittedName>
</protein>
<feature type="domain" description="Glycosyl transferase family 1" evidence="2">
    <location>
        <begin position="218"/>
        <end position="325"/>
    </location>
</feature>
<dbReference type="GO" id="GO:0009103">
    <property type="term" value="P:lipopolysaccharide biosynthetic process"/>
    <property type="evidence" value="ECO:0007669"/>
    <property type="project" value="TreeGrafter"/>
</dbReference>
<dbReference type="InterPro" id="IPR001296">
    <property type="entry name" value="Glyco_trans_1"/>
</dbReference>
<dbReference type="PANTHER" id="PTHR46401">
    <property type="entry name" value="GLYCOSYLTRANSFERASE WBBK-RELATED"/>
    <property type="match status" value="1"/>
</dbReference>
<evidence type="ECO:0000259" key="2">
    <source>
        <dbReference type="Pfam" id="PF00534"/>
    </source>
</evidence>